<feature type="non-terminal residue" evidence="2">
    <location>
        <position position="1"/>
    </location>
</feature>
<name>A0A383DRB1_9ZZZZ</name>
<evidence type="ECO:0000259" key="1">
    <source>
        <dbReference type="PROSITE" id="PS51786"/>
    </source>
</evidence>
<dbReference type="PROSITE" id="PS51786">
    <property type="entry name" value="LON_PROTEOLYTIC"/>
    <property type="match status" value="1"/>
</dbReference>
<dbReference type="GO" id="GO:0004252">
    <property type="term" value="F:serine-type endopeptidase activity"/>
    <property type="evidence" value="ECO:0007669"/>
    <property type="project" value="InterPro"/>
</dbReference>
<dbReference type="Gene3D" id="3.30.230.10">
    <property type="match status" value="1"/>
</dbReference>
<gene>
    <name evidence="2" type="ORF">METZ01_LOCUS499629</name>
</gene>
<dbReference type="GO" id="GO:0030163">
    <property type="term" value="P:protein catabolic process"/>
    <property type="evidence" value="ECO:0007669"/>
    <property type="project" value="InterPro"/>
</dbReference>
<evidence type="ECO:0000313" key="2">
    <source>
        <dbReference type="EMBL" id="SVE46775.1"/>
    </source>
</evidence>
<proteinExistence type="predicted"/>
<accession>A0A383DRB1</accession>
<dbReference type="InterPro" id="IPR008269">
    <property type="entry name" value="Lon_proteolytic"/>
</dbReference>
<dbReference type="InterPro" id="IPR020568">
    <property type="entry name" value="Ribosomal_Su5_D2-typ_SF"/>
</dbReference>
<sequence length="139" mass="14906">QSRSEALDLPDDFKFSDNSIHIHVPEGAVPKEGPSAGITIATAMISALTGKEVRSDIAMTGEITLRGRVLPIGGLKEKVLAAHRNNIGNVIIPEENDKDLSEIPEEILGGLHFHKVEDMAQVLDLAFRKSNASGQVSSN</sequence>
<dbReference type="AlphaFoldDB" id="A0A383DRB1"/>
<dbReference type="EMBL" id="UINC01219344">
    <property type="protein sequence ID" value="SVE46775.1"/>
    <property type="molecule type" value="Genomic_DNA"/>
</dbReference>
<dbReference type="GO" id="GO:0004176">
    <property type="term" value="F:ATP-dependent peptidase activity"/>
    <property type="evidence" value="ECO:0007669"/>
    <property type="project" value="InterPro"/>
</dbReference>
<dbReference type="GO" id="GO:0006508">
    <property type="term" value="P:proteolysis"/>
    <property type="evidence" value="ECO:0007669"/>
    <property type="project" value="InterPro"/>
</dbReference>
<reference evidence="2" key="1">
    <citation type="submission" date="2018-05" db="EMBL/GenBank/DDBJ databases">
        <authorList>
            <person name="Lanie J.A."/>
            <person name="Ng W.-L."/>
            <person name="Kazmierczak K.M."/>
            <person name="Andrzejewski T.M."/>
            <person name="Davidsen T.M."/>
            <person name="Wayne K.J."/>
            <person name="Tettelin H."/>
            <person name="Glass J.I."/>
            <person name="Rusch D."/>
            <person name="Podicherti R."/>
            <person name="Tsui H.-C.T."/>
            <person name="Winkler M.E."/>
        </authorList>
    </citation>
    <scope>NUCLEOTIDE SEQUENCE</scope>
</reference>
<dbReference type="PRINTS" id="PR00830">
    <property type="entry name" value="ENDOLAPTASE"/>
</dbReference>
<dbReference type="InterPro" id="IPR027065">
    <property type="entry name" value="Lon_Prtase"/>
</dbReference>
<organism evidence="2">
    <name type="scientific">marine metagenome</name>
    <dbReference type="NCBI Taxonomy" id="408172"/>
    <lineage>
        <taxon>unclassified sequences</taxon>
        <taxon>metagenomes</taxon>
        <taxon>ecological metagenomes</taxon>
    </lineage>
</organism>
<protein>
    <recommendedName>
        <fullName evidence="1">Lon proteolytic domain-containing protein</fullName>
    </recommendedName>
</protein>
<feature type="domain" description="Lon proteolytic" evidence="1">
    <location>
        <begin position="1"/>
        <end position="129"/>
    </location>
</feature>
<dbReference type="SUPFAM" id="SSF54211">
    <property type="entry name" value="Ribosomal protein S5 domain 2-like"/>
    <property type="match status" value="1"/>
</dbReference>
<dbReference type="GO" id="GO:0005524">
    <property type="term" value="F:ATP binding"/>
    <property type="evidence" value="ECO:0007669"/>
    <property type="project" value="InterPro"/>
</dbReference>
<dbReference type="PANTHER" id="PTHR10046">
    <property type="entry name" value="ATP DEPENDENT LON PROTEASE FAMILY MEMBER"/>
    <property type="match status" value="1"/>
</dbReference>
<dbReference type="InterPro" id="IPR014721">
    <property type="entry name" value="Ribsml_uS5_D2-typ_fold_subgr"/>
</dbReference>
<dbReference type="Pfam" id="PF05362">
    <property type="entry name" value="Lon_C"/>
    <property type="match status" value="1"/>
</dbReference>